<dbReference type="Proteomes" id="UP000593910">
    <property type="component" value="Chromosome"/>
</dbReference>
<dbReference type="KEGG" id="smax:FJR03_10375"/>
<organism evidence="2 3">
    <name type="scientific">Sulfurimonas marina</name>
    <dbReference type="NCBI Taxonomy" id="2590551"/>
    <lineage>
        <taxon>Bacteria</taxon>
        <taxon>Pseudomonadati</taxon>
        <taxon>Campylobacterota</taxon>
        <taxon>Epsilonproteobacteria</taxon>
        <taxon>Campylobacterales</taxon>
        <taxon>Sulfurimonadaceae</taxon>
        <taxon>Sulfurimonas</taxon>
    </lineage>
</organism>
<gene>
    <name evidence="2" type="ORF">FJR03_10375</name>
</gene>
<dbReference type="Gene3D" id="3.90.320.10">
    <property type="match status" value="1"/>
</dbReference>
<dbReference type="InterPro" id="IPR011604">
    <property type="entry name" value="PDDEXK-like_dom_sf"/>
</dbReference>
<accession>A0A7M1B0E8</accession>
<name>A0A7M1B0E8_9BACT</name>
<dbReference type="Pfam" id="PF12705">
    <property type="entry name" value="PDDEXK_1"/>
    <property type="match status" value="1"/>
</dbReference>
<evidence type="ECO:0000259" key="1">
    <source>
        <dbReference type="Pfam" id="PF12705"/>
    </source>
</evidence>
<proteinExistence type="predicted"/>
<dbReference type="SUPFAM" id="SSF52540">
    <property type="entry name" value="P-loop containing nucleoside triphosphate hydrolases"/>
    <property type="match status" value="1"/>
</dbReference>
<sequence length="781" mass="91664">MDNSTVVFSSSRAIRHEQLKNKNQTLFLPDYITMSEFISKLCVVSGYKYIDDDSRILLLLQASDFEGFSKLQIERNFFTFTKNSSYIFKFFEELSAELYDIKKLRDADLYAEYEEHITILEELYRRYELLCDEQKVLDKIFLPKLYKFNASYLKGKKSITINLDGYLTNFELELLKQVALLTELKIKFFASPFNTKMQEQFRELEFELEVGYEYLLNLSNKEILSQTKIEKIDAISCESFSEDILQIAFIQKRVYDFIQKGYEAEKIAVILPNESKAELLKSFDRKGNFNFAMGTSFRNSQIYTLLDANIKALEQDSQENIHRSKRFGKELSEIIIEMYGARDNFAVLEECFYKLREFITDKTELKIYDKELYTFLKVLPFMKNMGSKSILNLFMQRLGKTTIDDVRGGKITVMGVLESRGVSFDAVVIVDFNEGNVPKKSDKDMFLNTSIREKASLPTMSDRENLQKHYYNMLLINSKEVAISYVNASDTNPSRFLKQLGIKEKKHYDEHSYAQLLFNKRTAPLIESKPFTVPYSFHGQKLSNTKLKTYLTCKKKFYLNYMLKLQDHKIPKDIPEEYEIGEHVHRALCNLYTKKDHYLDVQELQRDLEKELDNVCEDSEFIRYQIALQKRVLRKFCEVEIERFKQGQYVFKTEEPLELEYDGLILSGVLDRVDQSEEGMSVLDYKTGSYTLYNKNNVTEATDFQLEFYYLLATKLGRVKQCAFYDLKEGKVVDELFLEQKIALLQSHIQDLLLVEDIEVKECEDPKACQYCAYKILCGRE</sequence>
<dbReference type="EMBL" id="CP041165">
    <property type="protein sequence ID" value="QOP42122.1"/>
    <property type="molecule type" value="Genomic_DNA"/>
</dbReference>
<feature type="domain" description="PD-(D/E)XK endonuclease-like" evidence="1">
    <location>
        <begin position="542"/>
        <end position="778"/>
    </location>
</feature>
<dbReference type="InterPro" id="IPR038726">
    <property type="entry name" value="PDDEXK_AddAB-type"/>
</dbReference>
<evidence type="ECO:0000313" key="3">
    <source>
        <dbReference type="Proteomes" id="UP000593910"/>
    </source>
</evidence>
<protein>
    <submittedName>
        <fullName evidence="2">Dna2/Cas4 domain-containing protein</fullName>
    </submittedName>
</protein>
<evidence type="ECO:0000313" key="2">
    <source>
        <dbReference type="EMBL" id="QOP42122.1"/>
    </source>
</evidence>
<dbReference type="AlphaFoldDB" id="A0A7M1B0E8"/>
<keyword evidence="3" id="KW-1185">Reference proteome</keyword>
<reference evidence="2 3" key="1">
    <citation type="submission" date="2019-06" db="EMBL/GenBank/DDBJ databases">
        <title>Sulfurimonas gotlandica sp. nov., a chemoautotrophic and psychrotolerant epsilonproteobacterium isolated from a pelagic redoxcline, and an emended description of the genus Sulfurimonas.</title>
        <authorList>
            <person name="Wang S."/>
            <person name="Jiang L."/>
            <person name="Shao Z."/>
        </authorList>
    </citation>
    <scope>NUCLEOTIDE SEQUENCE [LARGE SCALE GENOMIC DNA]</scope>
    <source>
        <strain evidence="2 3">B2</strain>
    </source>
</reference>
<dbReference type="InterPro" id="IPR027417">
    <property type="entry name" value="P-loop_NTPase"/>
</dbReference>
<dbReference type="RefSeq" id="WP_193113443.1">
    <property type="nucleotide sequence ID" value="NZ_CP041165.1"/>
</dbReference>